<dbReference type="OrthoDB" id="9761875at2"/>
<evidence type="ECO:0000313" key="4">
    <source>
        <dbReference type="Proteomes" id="UP000030185"/>
    </source>
</evidence>
<dbReference type="GO" id="GO:0005980">
    <property type="term" value="P:glycogen catabolic process"/>
    <property type="evidence" value="ECO:0007669"/>
    <property type="project" value="InterPro"/>
</dbReference>
<dbReference type="InterPro" id="IPR032790">
    <property type="entry name" value="GDE_C"/>
</dbReference>
<feature type="domain" description="Glycogen debranching enzyme C-terminal" evidence="1">
    <location>
        <begin position="281"/>
        <end position="645"/>
    </location>
</feature>
<accession>A0A098LMT5</accession>
<dbReference type="FunFam" id="1.50.10.10:FF:000073">
    <property type="entry name" value="Glycogen debranching enzyme, hypothetical (TreX-like)"/>
    <property type="match status" value="1"/>
</dbReference>
<protein>
    <submittedName>
        <fullName evidence="3">Glycogen debranching enzyme</fullName>
    </submittedName>
</protein>
<dbReference type="AlphaFoldDB" id="A0A098LMT5"/>
<dbReference type="InterPro" id="IPR024742">
    <property type="entry name" value="Glycogen_debranch_N"/>
</dbReference>
<dbReference type="Proteomes" id="UP000030185">
    <property type="component" value="Unassembled WGS sequence"/>
</dbReference>
<dbReference type="Gene3D" id="1.50.10.10">
    <property type="match status" value="1"/>
</dbReference>
<dbReference type="PANTHER" id="PTHR10569:SF2">
    <property type="entry name" value="GLYCOGEN DEBRANCHING ENZYME"/>
    <property type="match status" value="1"/>
</dbReference>
<dbReference type="GO" id="GO:0004135">
    <property type="term" value="F:amylo-alpha-1,6-glucosidase activity"/>
    <property type="evidence" value="ECO:0007669"/>
    <property type="project" value="InterPro"/>
</dbReference>
<dbReference type="Pfam" id="PF12439">
    <property type="entry name" value="GDE_N"/>
    <property type="match status" value="1"/>
</dbReference>
<dbReference type="STRING" id="153721.MYP_4658"/>
<dbReference type="InterPro" id="IPR008928">
    <property type="entry name" value="6-hairpin_glycosidase_sf"/>
</dbReference>
<sequence length="658" mass="75362">MKITISDNIIKDFSKASSREWLETNGLGGWASGSLSGANTRSYHGMFVVATHPPVGRMVLISKLEEFIKFKGVKFELSANQFPSNICATGLEYFDKYEQEYFPVFHYKIGDNIEIVKTIAAIYDENTIVVTYEVKNAVDEFELELKPFISYRDYHGLIKENKNLRWEAVFGNGVLKMDPYEGLPPSYIFLKNSNFKFTPAWFLNFEYGEEQNRGLQFSEDLFSYGNFSVKLKQGNKIGVIISDKDPSRKDPFKLISSERKRREKITRNIPFKDDLSQRLAIAADQFVVKRGKNLKTIIAGYHWFSDWGRDTMISLPGICLVTGRFDEAKKILKAFAKSIDMGMIPNRFPDVGEEPEYNTVDATLWFFIAIKKYLDYSGDKTFVLKDLYSSLKDIIQWHDRGTRYNIKVQEDGLLYAGQHGVQLTWMDAKIGNWVVTPREGKAVEINALWYNALMILGELADLKGELKASRQFYERAGHIKNAFLDTFVIKDQGYLYDYINQYEHNSAVRPNMLFAISLPYPLLDNELSASILKITEEKLLTPVGLRSLSPDDPQYKGNYSGDRLARDGAYHQGTVWGWLIGPYITAKVRLEGDKGRQEVEQWIQNFQYHLSEAAIGSISEIFDGNEPYAPKGCVAQAWSVAELLRAYLEDVKEVFKKK</sequence>
<dbReference type="SUPFAM" id="SSF48208">
    <property type="entry name" value="Six-hairpin glycosidases"/>
    <property type="match status" value="1"/>
</dbReference>
<dbReference type="InterPro" id="IPR010401">
    <property type="entry name" value="AGL/Gdb1"/>
</dbReference>
<proteinExistence type="predicted"/>
<name>A0A098LMT5_9BACT</name>
<dbReference type="EMBL" id="BBLT01000013">
    <property type="protein sequence ID" value="GAL87428.1"/>
    <property type="molecule type" value="Genomic_DNA"/>
</dbReference>
<evidence type="ECO:0000259" key="2">
    <source>
        <dbReference type="Pfam" id="PF12439"/>
    </source>
</evidence>
<evidence type="ECO:0000313" key="3">
    <source>
        <dbReference type="EMBL" id="GAL87428.1"/>
    </source>
</evidence>
<dbReference type="PANTHER" id="PTHR10569">
    <property type="entry name" value="GLYCOGEN DEBRANCHING ENZYME"/>
    <property type="match status" value="1"/>
</dbReference>
<evidence type="ECO:0000259" key="1">
    <source>
        <dbReference type="Pfam" id="PF06202"/>
    </source>
</evidence>
<dbReference type="eggNOG" id="COG3408">
    <property type="taxonomic scope" value="Bacteria"/>
</dbReference>
<comment type="caution">
    <text evidence="3">The sequence shown here is derived from an EMBL/GenBank/DDBJ whole genome shotgun (WGS) entry which is preliminary data.</text>
</comment>
<dbReference type="RefSeq" id="WP_045468867.1">
    <property type="nucleotide sequence ID" value="NZ_BBLT01000013.1"/>
</dbReference>
<dbReference type="Pfam" id="PF06202">
    <property type="entry name" value="GDE_C"/>
    <property type="match status" value="1"/>
</dbReference>
<gene>
    <name evidence="3" type="ORF">MYP_4658</name>
</gene>
<organism evidence="3 4">
    <name type="scientific">Sporocytophaga myxococcoides</name>
    <dbReference type="NCBI Taxonomy" id="153721"/>
    <lineage>
        <taxon>Bacteria</taxon>
        <taxon>Pseudomonadati</taxon>
        <taxon>Bacteroidota</taxon>
        <taxon>Cytophagia</taxon>
        <taxon>Cytophagales</taxon>
        <taxon>Cytophagaceae</taxon>
        <taxon>Sporocytophaga</taxon>
    </lineage>
</organism>
<dbReference type="InterPro" id="IPR006451">
    <property type="entry name" value="Glycogen_debranch_arc"/>
</dbReference>
<feature type="domain" description="Glycogen debranching enzyme bacterial and archaeal type N-terminal" evidence="2">
    <location>
        <begin position="19"/>
        <end position="237"/>
    </location>
</feature>
<reference evidence="3 4" key="1">
    <citation type="submission" date="2014-09" db="EMBL/GenBank/DDBJ databases">
        <title>Sporocytophaga myxococcoides PG-01 genome sequencing.</title>
        <authorList>
            <person name="Liu L."/>
            <person name="Gao P.J."/>
            <person name="Chen G.J."/>
            <person name="Wang L.S."/>
        </authorList>
    </citation>
    <scope>NUCLEOTIDE SEQUENCE [LARGE SCALE GENOMIC DNA]</scope>
    <source>
        <strain evidence="3 4">PG-01</strain>
    </source>
</reference>
<dbReference type="InterPro" id="IPR012341">
    <property type="entry name" value="6hp_glycosidase-like_sf"/>
</dbReference>
<dbReference type="GO" id="GO:0004134">
    <property type="term" value="F:4-alpha-glucanotransferase activity"/>
    <property type="evidence" value="ECO:0007669"/>
    <property type="project" value="InterPro"/>
</dbReference>
<dbReference type="NCBIfam" id="TIGR01561">
    <property type="entry name" value="gde_arch"/>
    <property type="match status" value="1"/>
</dbReference>
<keyword evidence="4" id="KW-1185">Reference proteome</keyword>